<dbReference type="Gene3D" id="3.40.50.1820">
    <property type="entry name" value="alpha/beta hydrolase"/>
    <property type="match status" value="1"/>
</dbReference>
<dbReference type="InterPro" id="IPR002921">
    <property type="entry name" value="Fungal_lipase-type"/>
</dbReference>
<accession>A0ABU0IVV9</accession>
<dbReference type="InterPro" id="IPR029058">
    <property type="entry name" value="AB_hydrolase_fold"/>
</dbReference>
<gene>
    <name evidence="2" type="ORF">QO010_003270</name>
</gene>
<evidence type="ECO:0000313" key="3">
    <source>
        <dbReference type="Proteomes" id="UP001228905"/>
    </source>
</evidence>
<organism evidence="2 3">
    <name type="scientific">Caulobacter ginsengisoli</name>
    <dbReference type="NCBI Taxonomy" id="400775"/>
    <lineage>
        <taxon>Bacteria</taxon>
        <taxon>Pseudomonadati</taxon>
        <taxon>Pseudomonadota</taxon>
        <taxon>Alphaproteobacteria</taxon>
        <taxon>Caulobacterales</taxon>
        <taxon>Caulobacteraceae</taxon>
        <taxon>Caulobacter</taxon>
    </lineage>
</organism>
<dbReference type="RefSeq" id="WP_307350848.1">
    <property type="nucleotide sequence ID" value="NZ_JAUSVS010000007.1"/>
</dbReference>
<evidence type="ECO:0000259" key="1">
    <source>
        <dbReference type="Pfam" id="PF01764"/>
    </source>
</evidence>
<proteinExistence type="predicted"/>
<feature type="domain" description="Fungal lipase-type" evidence="1">
    <location>
        <begin position="132"/>
        <end position="215"/>
    </location>
</feature>
<name>A0ABU0IVV9_9CAUL</name>
<keyword evidence="3" id="KW-1185">Reference proteome</keyword>
<dbReference type="Proteomes" id="UP001228905">
    <property type="component" value="Unassembled WGS sequence"/>
</dbReference>
<evidence type="ECO:0000313" key="2">
    <source>
        <dbReference type="EMBL" id="MDQ0465481.1"/>
    </source>
</evidence>
<dbReference type="Pfam" id="PF01764">
    <property type="entry name" value="Lipase_3"/>
    <property type="match status" value="1"/>
</dbReference>
<dbReference type="SUPFAM" id="SSF53474">
    <property type="entry name" value="alpha/beta-Hydrolases"/>
    <property type="match status" value="1"/>
</dbReference>
<sequence>MPDWIPHASLAPGVQAALDAAAGAAALDDSAAAALAAAFYKDFKTGQLAGTLGPGWNKILQGSQAGGYDGMAWHHPASRTLVVVNRGTEGFASFPDWVQNVGAQILSQPGPQLHGAVDLLRDAFLHAPQDQIAQILICGHSLGGALADVQGAVGRSLLVQAGIANPPPIRTVGIASAGFKSAGQALAGQRGLTIDLKADIVHYIRAEDAVPHLPGHGVFGTEKPVASVYEARLGYSAGAHPTPQWQRIADFLREHTASLYWKFLAEGEGRHVWYSRSQDGYLARAGTPQKRWGSRPKDW</sequence>
<reference evidence="2 3" key="1">
    <citation type="submission" date="2023-07" db="EMBL/GenBank/DDBJ databases">
        <title>Genomic Encyclopedia of Type Strains, Phase IV (KMG-IV): sequencing the most valuable type-strain genomes for metagenomic binning, comparative biology and taxonomic classification.</title>
        <authorList>
            <person name="Goeker M."/>
        </authorList>
    </citation>
    <scope>NUCLEOTIDE SEQUENCE [LARGE SCALE GENOMIC DNA]</scope>
    <source>
        <strain evidence="2 3">DSM 18695</strain>
    </source>
</reference>
<comment type="caution">
    <text evidence="2">The sequence shown here is derived from an EMBL/GenBank/DDBJ whole genome shotgun (WGS) entry which is preliminary data.</text>
</comment>
<dbReference type="EMBL" id="JAUSVS010000007">
    <property type="protein sequence ID" value="MDQ0465481.1"/>
    <property type="molecule type" value="Genomic_DNA"/>
</dbReference>
<protein>
    <recommendedName>
        <fullName evidence="1">Fungal lipase-type domain-containing protein</fullName>
    </recommendedName>
</protein>